<evidence type="ECO:0000313" key="3">
    <source>
        <dbReference type="Proteomes" id="UP001341281"/>
    </source>
</evidence>
<feature type="region of interest" description="Disordered" evidence="1">
    <location>
        <begin position="1"/>
        <end position="91"/>
    </location>
</feature>
<proteinExistence type="predicted"/>
<dbReference type="Proteomes" id="UP001341281">
    <property type="component" value="Chromosome 10"/>
</dbReference>
<dbReference type="AlphaFoldDB" id="A0AAQ3UTJ8"/>
<keyword evidence="3" id="KW-1185">Reference proteome</keyword>
<feature type="compositionally biased region" description="Low complexity" evidence="1">
    <location>
        <begin position="52"/>
        <end position="77"/>
    </location>
</feature>
<protein>
    <submittedName>
        <fullName evidence="2">Uncharacterized protein</fullName>
    </submittedName>
</protein>
<organism evidence="2 3">
    <name type="scientific">Paspalum notatum var. saurae</name>
    <dbReference type="NCBI Taxonomy" id="547442"/>
    <lineage>
        <taxon>Eukaryota</taxon>
        <taxon>Viridiplantae</taxon>
        <taxon>Streptophyta</taxon>
        <taxon>Embryophyta</taxon>
        <taxon>Tracheophyta</taxon>
        <taxon>Spermatophyta</taxon>
        <taxon>Magnoliopsida</taxon>
        <taxon>Liliopsida</taxon>
        <taxon>Poales</taxon>
        <taxon>Poaceae</taxon>
        <taxon>PACMAD clade</taxon>
        <taxon>Panicoideae</taxon>
        <taxon>Andropogonodae</taxon>
        <taxon>Paspaleae</taxon>
        <taxon>Paspalinae</taxon>
        <taxon>Paspalum</taxon>
    </lineage>
</organism>
<accession>A0AAQ3UTJ8</accession>
<reference evidence="2 3" key="1">
    <citation type="submission" date="2024-02" db="EMBL/GenBank/DDBJ databases">
        <title>High-quality chromosome-scale genome assembly of Pensacola bahiagrass (Paspalum notatum Flugge var. saurae).</title>
        <authorList>
            <person name="Vega J.M."/>
            <person name="Podio M."/>
            <person name="Orjuela J."/>
            <person name="Siena L.A."/>
            <person name="Pessino S.C."/>
            <person name="Combes M.C."/>
            <person name="Mariac C."/>
            <person name="Albertini E."/>
            <person name="Pupilli F."/>
            <person name="Ortiz J.P.A."/>
            <person name="Leblanc O."/>
        </authorList>
    </citation>
    <scope>NUCLEOTIDE SEQUENCE [LARGE SCALE GENOMIC DNA]</scope>
    <source>
        <strain evidence="2">R1</strain>
        <tissue evidence="2">Leaf</tissue>
    </source>
</reference>
<evidence type="ECO:0000313" key="2">
    <source>
        <dbReference type="EMBL" id="WVZ96172.1"/>
    </source>
</evidence>
<dbReference type="EMBL" id="CP144754">
    <property type="protein sequence ID" value="WVZ96172.1"/>
    <property type="molecule type" value="Genomic_DNA"/>
</dbReference>
<name>A0AAQ3UTJ8_PASNO</name>
<evidence type="ECO:0000256" key="1">
    <source>
        <dbReference type="SAM" id="MobiDB-lite"/>
    </source>
</evidence>
<gene>
    <name evidence="2" type="ORF">U9M48_041842</name>
</gene>
<sequence>MTASFPPALGLGSWPAARRQLLPPPRWRPHRCPRIVVSRQARAPRPSRDLARGAAARSRLVAASRRLLPPRSPPSGGTRRRDSPCSSSSSPRLCLHKLETAADKYVAEEVSGTLSSLKLSFLEIK</sequence>